<feature type="domain" description="TssC1 C-terminal" evidence="2">
    <location>
        <begin position="379"/>
        <end position="489"/>
    </location>
</feature>
<dbReference type="AlphaFoldDB" id="A0A840ML77"/>
<dbReference type="PANTHER" id="PTHR35565:SF3">
    <property type="entry name" value="TYPE VI SECRETION SYSTEM SHEATH PROTEIN TSSC1"/>
    <property type="match status" value="1"/>
</dbReference>
<evidence type="ECO:0000313" key="3">
    <source>
        <dbReference type="EMBL" id="MBB5019914.1"/>
    </source>
</evidence>
<evidence type="ECO:0000259" key="1">
    <source>
        <dbReference type="Pfam" id="PF05943"/>
    </source>
</evidence>
<dbReference type="NCBIfam" id="TIGR03355">
    <property type="entry name" value="VI_chp_2"/>
    <property type="match status" value="1"/>
</dbReference>
<dbReference type="EMBL" id="JACHHY010000021">
    <property type="protein sequence ID" value="MBB5019914.1"/>
    <property type="molecule type" value="Genomic_DNA"/>
</dbReference>
<dbReference type="PANTHER" id="PTHR35565">
    <property type="entry name" value="CYTOPLASMIC PROTEIN-RELATED"/>
    <property type="match status" value="1"/>
</dbReference>
<dbReference type="Pfam" id="PF18945">
    <property type="entry name" value="VipB_2"/>
    <property type="match status" value="1"/>
</dbReference>
<keyword evidence="4" id="KW-1185">Reference proteome</keyword>
<dbReference type="Proteomes" id="UP000575898">
    <property type="component" value="Unassembled WGS sequence"/>
</dbReference>
<dbReference type="InterPro" id="IPR044031">
    <property type="entry name" value="TssC1_N"/>
</dbReference>
<name>A0A840ML77_9PROT</name>
<comment type="caution">
    <text evidence="3">The sequence shown here is derived from an EMBL/GenBank/DDBJ whole genome shotgun (WGS) entry which is preliminary data.</text>
</comment>
<gene>
    <name evidence="3" type="ORF">HNQ59_003222</name>
</gene>
<proteinExistence type="predicted"/>
<reference evidence="3 4" key="1">
    <citation type="submission" date="2020-08" db="EMBL/GenBank/DDBJ databases">
        <title>Genomic Encyclopedia of Type Strains, Phase IV (KMG-IV): sequencing the most valuable type-strain genomes for metagenomic binning, comparative biology and taxonomic classification.</title>
        <authorList>
            <person name="Goeker M."/>
        </authorList>
    </citation>
    <scope>NUCLEOTIDE SEQUENCE [LARGE SCALE GENOMIC DNA]</scope>
    <source>
        <strain evidence="3 4">DSM 27165</strain>
    </source>
</reference>
<protein>
    <submittedName>
        <fullName evidence="3">Type VI secretion system protein ImpC</fullName>
    </submittedName>
</protein>
<dbReference type="RefSeq" id="WP_184041334.1">
    <property type="nucleotide sequence ID" value="NZ_JACHHY010000021.1"/>
</dbReference>
<organism evidence="3 4">
    <name type="scientific">Chitinivorax tropicus</name>
    <dbReference type="NCBI Taxonomy" id="714531"/>
    <lineage>
        <taxon>Bacteria</taxon>
        <taxon>Pseudomonadati</taxon>
        <taxon>Pseudomonadota</taxon>
        <taxon>Betaproteobacteria</taxon>
        <taxon>Chitinivorax</taxon>
    </lineage>
</organism>
<evidence type="ECO:0000259" key="2">
    <source>
        <dbReference type="Pfam" id="PF18945"/>
    </source>
</evidence>
<dbReference type="InterPro" id="IPR010269">
    <property type="entry name" value="T6SS_TssC-like"/>
</dbReference>
<feature type="domain" description="TssC1 N-terminal" evidence="1">
    <location>
        <begin position="67"/>
        <end position="369"/>
    </location>
</feature>
<sequence length="495" mass="54994">MSMQSQEQSAQAVAAEGVNLLDQIVSESRIAKSQSEHDRAKDLIAELVKEVMQGTVVMSDNLSATLDARIAQLDTLISEQLSAVMHAPEFQKMEASWRGLEYLCKQSTTGTMLKIKLFNAQKKELVKDFQTAIDFDQSSLFKKVYEEEFGTFGGSPFATLIGDFEISRQPSDMYFIEQMSHVAAAAHAPFISSASPELFGLDTFTDLGRPRDLAKIFDTVEYAKWKSFRDSEDSRYVGLTLPHFLGRLPYNPKDGTAVEGFNFVEDVDGSDHSKYLWVNAAYAFAARLTNAFEHFGWCAAIRGVEGGGLVEDLPTHTFKTDDGEIALKCPTEIAITDRREKELSDLGFIPLVHCKDTDYAAFFGAQSVQKPKKYDSDSANANAVLSSQLQYIMAVSRIAHYLKAMMRDKIGSFASAGNVQDFLNKWISQYVLLDDGASQEAKSKFPLREASVEVVEVPGRPGVYKAVAFLRPHFQLDELSISLRLVAELPQSANR</sequence>
<dbReference type="InterPro" id="IPR044032">
    <property type="entry name" value="TssC1_C"/>
</dbReference>
<accession>A0A840ML77</accession>
<evidence type="ECO:0000313" key="4">
    <source>
        <dbReference type="Proteomes" id="UP000575898"/>
    </source>
</evidence>
<dbReference type="Pfam" id="PF05943">
    <property type="entry name" value="VipB"/>
    <property type="match status" value="1"/>
</dbReference>